<protein>
    <submittedName>
        <fullName evidence="7">Forkhead box protein J3</fullName>
    </submittedName>
</protein>
<comment type="subcellular location">
    <subcellularLocation>
        <location evidence="5">Nucleus</location>
    </subcellularLocation>
</comment>
<proteinExistence type="predicted"/>
<evidence type="ECO:0000259" key="6">
    <source>
        <dbReference type="PROSITE" id="PS50039"/>
    </source>
</evidence>
<evidence type="ECO:0000256" key="2">
    <source>
        <dbReference type="ARBA" id="ARBA00023125"/>
    </source>
</evidence>
<evidence type="ECO:0000256" key="5">
    <source>
        <dbReference type="PROSITE-ProRule" id="PRU00089"/>
    </source>
</evidence>
<dbReference type="CDD" id="cd20024">
    <property type="entry name" value="FH_FOXJ2-like"/>
    <property type="match status" value="1"/>
</dbReference>
<dbReference type="PROSITE" id="PS50039">
    <property type="entry name" value="FORK_HEAD_3"/>
    <property type="match status" value="1"/>
</dbReference>
<dbReference type="SUPFAM" id="SSF46785">
    <property type="entry name" value="Winged helix' DNA-binding domain"/>
    <property type="match status" value="1"/>
</dbReference>
<evidence type="ECO:0000256" key="4">
    <source>
        <dbReference type="ARBA" id="ARBA00023242"/>
    </source>
</evidence>
<dbReference type="InterPro" id="IPR036390">
    <property type="entry name" value="WH_DNA-bd_sf"/>
</dbReference>
<dbReference type="InterPro" id="IPR045912">
    <property type="entry name" value="FOXJ2/3-like"/>
</dbReference>
<dbReference type="PANTHER" id="PTHR46078">
    <property type="entry name" value="FORKHEAD BOX PROTEIN J2 FAMILY MEMBER"/>
    <property type="match status" value="1"/>
</dbReference>
<keyword evidence="3" id="KW-0804">Transcription</keyword>
<sequence>MDGSFDLNAFHQTTMKKKEPQPNIPIGFKIISPKPEAFNNGIGDYNNEKVFINKPNNSIYKENKTVNSSKRSKSKLDYLDNARCVFEVGSPKVKRAKANNGSVNKIQNSGSSGNSGTGAIDIAFLLDGKAPPRLNISSTNQSTKLPYSYATLITYAILHHPSKKMTLNEIYSWLIDMYPHFKTAGTGWKNSIRHNLSLNKSFVRIPRPVNQPGKGAYWAVDLRVLSESIFLRAKNGNSSGNRRHSESIVDTLKSNWRTKFQSNQLETRGNDLAGFKSFELPDLNNYNQQFKIKENYIDNIMMQTNIQISNNMSNIGFNDINLRRYSLPEQFITEGANLSLAESNPIYFPSDSQFSNNTNLNLEMTNTGEFFMDKSVFQSGGDIFSKKNIQNFGNGMVHQGLKGNGLDLGTSYPSNELDFLGINSRNNFEDYSLGPNNYNFYLGAPNDILYHKNEKNKNDNGNIEPGLNSFQIFNDVNCGLNEFQGNDGQNEVFRGVQNCDSQFNEFMGFSKDLGSNFSNNGAAIESHKSQSIDINMSFPSLEQSQKILQGDLFNTGAQYDNNLGLTTNGEFTFDKIEGLDCVNSLILENSNAFNESKNPIMMDNLIMSVMGDMNLDINCNNKTEENLSTELGPEGSSCKSSLNLVNENNSGNTESGYALEEDTKTIITTPINKKNCINNDDKVFSDEFNNNSKTNEHVNENTNSTKILKESRNSIMLEKISVSVNGLNESEKNSSYFRDLGKCDTKENCEKNKSESYSCIKDTIDGCETGGKILDTSYDQPDDEENLKILNIESIETENLSNNPNKFKAHYEEPFIREIYEDECTNYRKNHKINMMEEDRMICVNGRLEPNSAENLTGNSVYLGYCVGKNTDIGQIKNEGLDFFQGMDDLNIEEIIKNSSLENKKAVVIQSKSSPSL</sequence>
<name>A0A1R1YMR9_9FUNG</name>
<dbReference type="InterPro" id="IPR030456">
    <property type="entry name" value="TF_fork_head_CS_2"/>
</dbReference>
<keyword evidence="1" id="KW-0805">Transcription regulation</keyword>
<keyword evidence="2 5" id="KW-0238">DNA-binding</keyword>
<gene>
    <name evidence="7" type="ORF">AYI69_g2370</name>
</gene>
<dbReference type="FunFam" id="1.10.10.10:FF:000135">
    <property type="entry name" value="forkhead box protein G1"/>
    <property type="match status" value="1"/>
</dbReference>
<dbReference type="GO" id="GO:0005634">
    <property type="term" value="C:nucleus"/>
    <property type="evidence" value="ECO:0007669"/>
    <property type="project" value="UniProtKB-SubCell"/>
</dbReference>
<feature type="domain" description="Fork-head" evidence="6">
    <location>
        <begin position="144"/>
        <end position="235"/>
    </location>
</feature>
<evidence type="ECO:0000313" key="7">
    <source>
        <dbReference type="EMBL" id="OMJ28163.1"/>
    </source>
</evidence>
<dbReference type="OrthoDB" id="5954824at2759"/>
<keyword evidence="8" id="KW-1185">Reference proteome</keyword>
<dbReference type="Gene3D" id="1.10.10.10">
    <property type="entry name" value="Winged helix-like DNA-binding domain superfamily/Winged helix DNA-binding domain"/>
    <property type="match status" value="1"/>
</dbReference>
<dbReference type="EMBL" id="LSSM01000692">
    <property type="protein sequence ID" value="OMJ28163.1"/>
    <property type="molecule type" value="Genomic_DNA"/>
</dbReference>
<dbReference type="GO" id="GO:0000981">
    <property type="term" value="F:DNA-binding transcription factor activity, RNA polymerase II-specific"/>
    <property type="evidence" value="ECO:0007669"/>
    <property type="project" value="TreeGrafter"/>
</dbReference>
<dbReference type="PANTHER" id="PTHR46078:SF2">
    <property type="entry name" value="FORK-HEAD DOMAIN-CONTAINING PROTEIN"/>
    <property type="match status" value="1"/>
</dbReference>
<evidence type="ECO:0000313" key="8">
    <source>
        <dbReference type="Proteomes" id="UP000187429"/>
    </source>
</evidence>
<dbReference type="SMART" id="SM00339">
    <property type="entry name" value="FH"/>
    <property type="match status" value="1"/>
</dbReference>
<comment type="caution">
    <text evidence="7">The sequence shown here is derived from an EMBL/GenBank/DDBJ whole genome shotgun (WGS) entry which is preliminary data.</text>
</comment>
<keyword evidence="4 5" id="KW-0539">Nucleus</keyword>
<reference evidence="8" key="1">
    <citation type="submission" date="2017-01" db="EMBL/GenBank/DDBJ databases">
        <authorList>
            <person name="Wang Y."/>
            <person name="White M."/>
            <person name="Kvist S."/>
            <person name="Moncalvo J.-M."/>
        </authorList>
    </citation>
    <scope>NUCLEOTIDE SEQUENCE [LARGE SCALE GENOMIC DNA]</scope>
    <source>
        <strain evidence="8">ID-206-W2</strain>
    </source>
</reference>
<dbReference type="InterPro" id="IPR001766">
    <property type="entry name" value="Fork_head_dom"/>
</dbReference>
<dbReference type="PRINTS" id="PR00053">
    <property type="entry name" value="FORKHEAD"/>
</dbReference>
<dbReference type="GO" id="GO:0000978">
    <property type="term" value="F:RNA polymerase II cis-regulatory region sequence-specific DNA binding"/>
    <property type="evidence" value="ECO:0007669"/>
    <property type="project" value="TreeGrafter"/>
</dbReference>
<dbReference type="AlphaFoldDB" id="A0A1R1YMR9"/>
<dbReference type="Proteomes" id="UP000187429">
    <property type="component" value="Unassembled WGS sequence"/>
</dbReference>
<dbReference type="PROSITE" id="PS00658">
    <property type="entry name" value="FORK_HEAD_2"/>
    <property type="match status" value="1"/>
</dbReference>
<dbReference type="InterPro" id="IPR036388">
    <property type="entry name" value="WH-like_DNA-bd_sf"/>
</dbReference>
<evidence type="ECO:0000256" key="3">
    <source>
        <dbReference type="ARBA" id="ARBA00023163"/>
    </source>
</evidence>
<accession>A0A1R1YMR9</accession>
<evidence type="ECO:0000256" key="1">
    <source>
        <dbReference type="ARBA" id="ARBA00023015"/>
    </source>
</evidence>
<organism evidence="7 8">
    <name type="scientific">Smittium culicis</name>
    <dbReference type="NCBI Taxonomy" id="133412"/>
    <lineage>
        <taxon>Eukaryota</taxon>
        <taxon>Fungi</taxon>
        <taxon>Fungi incertae sedis</taxon>
        <taxon>Zoopagomycota</taxon>
        <taxon>Kickxellomycotina</taxon>
        <taxon>Harpellomycetes</taxon>
        <taxon>Harpellales</taxon>
        <taxon>Legeriomycetaceae</taxon>
        <taxon>Smittium</taxon>
    </lineage>
</organism>
<dbReference type="Pfam" id="PF00250">
    <property type="entry name" value="Forkhead"/>
    <property type="match status" value="1"/>
</dbReference>
<feature type="DNA-binding region" description="Fork-head" evidence="5">
    <location>
        <begin position="144"/>
        <end position="235"/>
    </location>
</feature>